<feature type="binding site" evidence="9">
    <location>
        <position position="213"/>
    </location>
    <ligand>
        <name>substrate</name>
    </ligand>
</feature>
<organism evidence="11 12">
    <name type="scientific">Candidatus Paraburkholderia kirkii UZHbot1</name>
    <dbReference type="NCBI Taxonomy" id="1055526"/>
    <lineage>
        <taxon>Bacteria</taxon>
        <taxon>Pseudomonadati</taxon>
        <taxon>Pseudomonadota</taxon>
        <taxon>Betaproteobacteria</taxon>
        <taxon>Burkholderiales</taxon>
        <taxon>Burkholderiaceae</taxon>
        <taxon>Paraburkholderia</taxon>
    </lineage>
</organism>
<sequence length="328" mass="36412">MKRMDKQARIFVAGHRGMVGSALVRRLMAAGYPNIVTRTKAHLDLTDQGGVNLFFEEEKIDVVFLAAARVGGILANSTMPASFIYENLAIETNVIHAACLWNVSKLIFFGSSCIYPKACPQPIREEYLLQSALEPTNEAYAIAKIAGLKMCEVYNRQYGTKFVSLMPTNLYGPNDNYDLKSSHVLPALIRKAHEAKLRGDATLPVWGSGTPHREFLHVDDLADAATFLMERDVSEGVFNVGVGEDLTIRELAQAVCRVLGFQGELVFDATKPDGTPRKLLNGRHGMEGVDRPGRRDSRDVWRLSRALRIDAAGARRSVNVRSGMHRRR</sequence>
<reference evidence="11 12" key="1">
    <citation type="submission" date="2011-09" db="EMBL/GenBank/DDBJ databases">
        <authorList>
            <person name="Carlier A."/>
        </authorList>
    </citation>
    <scope>NUCLEOTIDE SEQUENCE [LARGE SCALE GENOMIC DNA]</scope>
    <source>
        <strain evidence="11 12">UZHbot1</strain>
    </source>
</reference>
<protein>
    <recommendedName>
        <fullName evidence="3 9">GDP-L-fucose synthase</fullName>
        <ecNumber evidence="3 9">1.1.1.271</ecNumber>
    </recommendedName>
    <alternativeName>
        <fullName evidence="9">GDP-4-keto-6-deoxy-D-mannose-3,5-epimerase-4-reductase</fullName>
    </alternativeName>
</protein>
<accession>G4M4T2</accession>
<dbReference type="InterPro" id="IPR036291">
    <property type="entry name" value="NAD(P)-bd_dom_sf"/>
</dbReference>
<feature type="binding site" evidence="9">
    <location>
        <position position="144"/>
    </location>
    <ligand>
        <name>NADP(+)</name>
        <dbReference type="ChEBI" id="CHEBI:58349"/>
    </ligand>
</feature>
<dbReference type="UniPathway" id="UPA00128">
    <property type="reaction ID" value="UER00191"/>
</dbReference>
<evidence type="ECO:0000256" key="8">
    <source>
        <dbReference type="ARBA" id="ARBA00051935"/>
    </source>
</evidence>
<dbReference type="Pfam" id="PF01370">
    <property type="entry name" value="Epimerase"/>
    <property type="match status" value="1"/>
</dbReference>
<feature type="binding site" evidence="9">
    <location>
        <begin position="14"/>
        <end position="20"/>
    </location>
    <ligand>
        <name>NADP(+)</name>
        <dbReference type="ChEBI" id="CHEBI:58349"/>
    </ligand>
</feature>
<evidence type="ECO:0000256" key="4">
    <source>
        <dbReference type="ARBA" id="ARBA00022857"/>
    </source>
</evidence>
<comment type="function">
    <text evidence="9">Catalyzes the two-step NADP-dependent conversion of GDP-4-dehydro-6-deoxy-D-mannose to GDP-fucose, involving an epimerase and a reductase reaction.</text>
</comment>
<comment type="pathway">
    <text evidence="1 9">Nucleotide-sugar biosynthesis; GDP-L-fucose biosynthesis via de novo pathway; GDP-L-fucose from GDP-alpha-D-mannose: step 2/2.</text>
</comment>
<evidence type="ECO:0000313" key="12">
    <source>
        <dbReference type="Proteomes" id="UP000003511"/>
    </source>
</evidence>
<dbReference type="EC" id="1.1.1.271" evidence="3 9"/>
<feature type="active site" description="Proton donor/acceptor" evidence="9">
    <location>
        <position position="140"/>
    </location>
</feature>
<comment type="similarity">
    <text evidence="2 9">Belongs to the NAD(P)-dependent epimerase/dehydratase family. Fucose synthase subfamily.</text>
</comment>
<feature type="domain" description="NAD-dependent epimerase/dehydratase" evidence="10">
    <location>
        <begin position="10"/>
        <end position="241"/>
    </location>
</feature>
<dbReference type="PANTHER" id="PTHR43238:SF1">
    <property type="entry name" value="GDP-L-FUCOSE SYNTHASE"/>
    <property type="match status" value="1"/>
</dbReference>
<dbReference type="AlphaFoldDB" id="G4M4T2"/>
<evidence type="ECO:0000256" key="1">
    <source>
        <dbReference type="ARBA" id="ARBA00004883"/>
    </source>
</evidence>
<dbReference type="CDD" id="cd05239">
    <property type="entry name" value="GDP_FS_SDR_e"/>
    <property type="match status" value="1"/>
</dbReference>
<keyword evidence="5 9" id="KW-0560">Oxidoreductase</keyword>
<keyword evidence="7 9" id="KW-0511">Multifunctional enzyme</keyword>
<evidence type="ECO:0000256" key="2">
    <source>
        <dbReference type="ARBA" id="ARBA00005959"/>
    </source>
</evidence>
<proteinExistence type="inferred from homology"/>
<evidence type="ECO:0000256" key="5">
    <source>
        <dbReference type="ARBA" id="ARBA00023002"/>
    </source>
</evidence>
<evidence type="ECO:0000259" key="10">
    <source>
        <dbReference type="Pfam" id="PF01370"/>
    </source>
</evidence>
<dbReference type="Gene3D" id="3.40.50.720">
    <property type="entry name" value="NAD(P)-binding Rossmann-like Domain"/>
    <property type="match status" value="1"/>
</dbReference>
<feature type="binding site" evidence="9">
    <location>
        <position position="183"/>
    </location>
    <ligand>
        <name>NADP(+)</name>
        <dbReference type="ChEBI" id="CHEBI:58349"/>
    </ligand>
</feature>
<feature type="binding site" evidence="9">
    <location>
        <position position="273"/>
    </location>
    <ligand>
        <name>substrate</name>
    </ligand>
</feature>
<dbReference type="InterPro" id="IPR028614">
    <property type="entry name" value="GDP_fucose/colitose_synth"/>
</dbReference>
<keyword evidence="12" id="KW-1185">Reference proteome</keyword>
<dbReference type="FunFam" id="3.40.50.720:FF:000101">
    <property type="entry name" value="GDP-L-fucose synthase"/>
    <property type="match status" value="1"/>
</dbReference>
<dbReference type="GO" id="GO:0070401">
    <property type="term" value="F:NADP+ binding"/>
    <property type="evidence" value="ECO:0007669"/>
    <property type="project" value="UniProtKB-UniRule"/>
</dbReference>
<evidence type="ECO:0000313" key="11">
    <source>
        <dbReference type="EMBL" id="CCD36159.1"/>
    </source>
</evidence>
<keyword evidence="4 9" id="KW-0521">NADP</keyword>
<reference evidence="11 12" key="2">
    <citation type="submission" date="2011-10" db="EMBL/GenBank/DDBJ databases">
        <title>Draft genome sequence of Candidatus Burkholderia kirkii.</title>
        <authorList>
            <person name="Carlier A.L."/>
            <person name="Eberl L."/>
        </authorList>
    </citation>
    <scope>NUCLEOTIDE SEQUENCE [LARGE SCALE GENOMIC DNA]</scope>
    <source>
        <strain evidence="11 12">UZHbot1</strain>
    </source>
</reference>
<dbReference type="Gene3D" id="3.90.25.10">
    <property type="entry name" value="UDP-galactose 4-epimerase, domain 1"/>
    <property type="match status" value="1"/>
</dbReference>
<evidence type="ECO:0000256" key="3">
    <source>
        <dbReference type="ARBA" id="ARBA00012371"/>
    </source>
</evidence>
<feature type="binding site" evidence="9">
    <location>
        <begin position="167"/>
        <end position="170"/>
    </location>
    <ligand>
        <name>NADP(+)</name>
        <dbReference type="ChEBI" id="CHEBI:58349"/>
    </ligand>
</feature>
<dbReference type="Proteomes" id="UP000003511">
    <property type="component" value="Unassembled WGS sequence"/>
</dbReference>
<evidence type="ECO:0000256" key="7">
    <source>
        <dbReference type="ARBA" id="ARBA00023268"/>
    </source>
</evidence>
<name>G4M4T2_9BURK</name>
<feature type="site" description="Important for catalytic activity" evidence="9">
    <location>
        <position position="111"/>
    </location>
</feature>
<comment type="caution">
    <text evidence="11">The sequence shown here is derived from an EMBL/GenBank/DDBJ whole genome shotgun (WGS) entry which is preliminary data.</text>
</comment>
<dbReference type="HAMAP" id="MF_00956">
    <property type="entry name" value="GDP_fucose_synth"/>
    <property type="match status" value="1"/>
</dbReference>
<comment type="caution">
    <text evidence="9">Lacks conserved residue(s) required for the propagation of feature annotation.</text>
</comment>
<dbReference type="STRING" id="1055526.BKIR_c127_0398"/>
<keyword evidence="6 9" id="KW-0413">Isomerase</keyword>
<gene>
    <name evidence="9" type="primary">fcl</name>
    <name evidence="11" type="ORF">BKIR_c127_0398</name>
</gene>
<comment type="catalytic activity">
    <reaction evidence="8 9">
        <text>GDP-beta-L-fucose + NADP(+) = GDP-4-dehydro-alpha-D-rhamnose + NADPH + H(+)</text>
        <dbReference type="Rhea" id="RHEA:18885"/>
        <dbReference type="ChEBI" id="CHEBI:15378"/>
        <dbReference type="ChEBI" id="CHEBI:57273"/>
        <dbReference type="ChEBI" id="CHEBI:57783"/>
        <dbReference type="ChEBI" id="CHEBI:57964"/>
        <dbReference type="ChEBI" id="CHEBI:58349"/>
        <dbReference type="EC" id="1.1.1.271"/>
    </reaction>
</comment>
<dbReference type="EMBL" id="CAFE01000034">
    <property type="protein sequence ID" value="CCD36159.1"/>
    <property type="molecule type" value="Genomic_DNA"/>
</dbReference>
<dbReference type="PANTHER" id="PTHR43238">
    <property type="entry name" value="GDP-L-FUCOSE SYNTHASE"/>
    <property type="match status" value="1"/>
</dbReference>
<feature type="binding site" evidence="9">
    <location>
        <position position="206"/>
    </location>
    <ligand>
        <name>substrate</name>
    </ligand>
</feature>
<evidence type="ECO:0000256" key="6">
    <source>
        <dbReference type="ARBA" id="ARBA00023235"/>
    </source>
</evidence>
<dbReference type="InterPro" id="IPR001509">
    <property type="entry name" value="Epimerase_deHydtase"/>
</dbReference>
<dbReference type="GO" id="GO:0050577">
    <property type="term" value="F:GDP-L-fucose synthase activity"/>
    <property type="evidence" value="ECO:0007669"/>
    <property type="project" value="UniProtKB-UniRule"/>
</dbReference>
<evidence type="ECO:0000256" key="9">
    <source>
        <dbReference type="HAMAP-Rule" id="MF_00956"/>
    </source>
</evidence>
<dbReference type="SUPFAM" id="SSF51735">
    <property type="entry name" value="NAD(P)-binding Rossmann-fold domains"/>
    <property type="match status" value="1"/>
</dbReference>
<feature type="binding site" evidence="9">
    <location>
        <position position="191"/>
    </location>
    <ligand>
        <name>substrate</name>
    </ligand>
</feature>
<feature type="site" description="Important for catalytic activity" evidence="9">
    <location>
        <position position="113"/>
    </location>
</feature>
<dbReference type="HOGENOM" id="CLU_007383_18_0_4"/>
<dbReference type="GO" id="GO:0042351">
    <property type="term" value="P:'de novo' GDP-L-fucose biosynthetic process"/>
    <property type="evidence" value="ECO:0007669"/>
    <property type="project" value="UniProtKB-UniRule"/>
</dbReference>
<dbReference type="GO" id="GO:0016853">
    <property type="term" value="F:isomerase activity"/>
    <property type="evidence" value="ECO:0007669"/>
    <property type="project" value="UniProtKB-KW"/>
</dbReference>